<evidence type="ECO:0000256" key="6">
    <source>
        <dbReference type="SAM" id="MobiDB-lite"/>
    </source>
</evidence>
<evidence type="ECO:0000256" key="1">
    <source>
        <dbReference type="ARBA" id="ARBA00000885"/>
    </source>
</evidence>
<evidence type="ECO:0000256" key="3">
    <source>
        <dbReference type="ARBA" id="ARBA00022679"/>
    </source>
</evidence>
<evidence type="ECO:0000256" key="5">
    <source>
        <dbReference type="PROSITE-ProRule" id="PRU00104"/>
    </source>
</evidence>
<keyword evidence="9" id="KW-1185">Reference proteome</keyword>
<protein>
    <recommendedName>
        <fullName evidence="2">HECT-type E3 ubiquitin transferase</fullName>
        <ecNumber evidence="2">2.3.2.26</ecNumber>
    </recommendedName>
</protein>
<dbReference type="InterPro" id="IPR000569">
    <property type="entry name" value="HECT_dom"/>
</dbReference>
<dbReference type="CDD" id="cd00078">
    <property type="entry name" value="HECTc"/>
    <property type="match status" value="1"/>
</dbReference>
<dbReference type="PROSITE" id="PS50237">
    <property type="entry name" value="HECT"/>
    <property type="match status" value="1"/>
</dbReference>
<feature type="region of interest" description="Disordered" evidence="6">
    <location>
        <begin position="1"/>
        <end position="116"/>
    </location>
</feature>
<dbReference type="PANTHER" id="PTHR45700">
    <property type="entry name" value="UBIQUITIN-PROTEIN LIGASE E3C"/>
    <property type="match status" value="1"/>
</dbReference>
<dbReference type="SUPFAM" id="SSF56204">
    <property type="entry name" value="Hect, E3 ligase catalytic domain"/>
    <property type="match status" value="1"/>
</dbReference>
<evidence type="ECO:0000256" key="4">
    <source>
        <dbReference type="ARBA" id="ARBA00022786"/>
    </source>
</evidence>
<feature type="compositionally biased region" description="Polar residues" evidence="6">
    <location>
        <begin position="43"/>
        <end position="56"/>
    </location>
</feature>
<feature type="region of interest" description="Disordered" evidence="6">
    <location>
        <begin position="128"/>
        <end position="274"/>
    </location>
</feature>
<dbReference type="InterPro" id="IPR044611">
    <property type="entry name" value="E3A/B/C-like"/>
</dbReference>
<keyword evidence="4 5" id="KW-0833">Ubl conjugation pathway</keyword>
<feature type="region of interest" description="Disordered" evidence="6">
    <location>
        <begin position="401"/>
        <end position="441"/>
    </location>
</feature>
<comment type="catalytic activity">
    <reaction evidence="1">
        <text>S-ubiquitinyl-[E2 ubiquitin-conjugating enzyme]-L-cysteine + [acceptor protein]-L-lysine = [E2 ubiquitin-conjugating enzyme]-L-cysteine + N(6)-ubiquitinyl-[acceptor protein]-L-lysine.</text>
        <dbReference type="EC" id="2.3.2.26"/>
    </reaction>
</comment>
<feature type="compositionally biased region" description="Low complexity" evidence="6">
    <location>
        <begin position="74"/>
        <end position="90"/>
    </location>
</feature>
<evidence type="ECO:0000259" key="7">
    <source>
        <dbReference type="PROSITE" id="PS50237"/>
    </source>
</evidence>
<dbReference type="Gene3D" id="3.30.2160.10">
    <property type="entry name" value="Hect, E3 ligase catalytic domain"/>
    <property type="match status" value="1"/>
</dbReference>
<dbReference type="GO" id="GO:0000209">
    <property type="term" value="P:protein polyubiquitination"/>
    <property type="evidence" value="ECO:0007669"/>
    <property type="project" value="InterPro"/>
</dbReference>
<organism evidence="8 9">
    <name type="scientific">Entomortierella chlamydospora</name>
    <dbReference type="NCBI Taxonomy" id="101097"/>
    <lineage>
        <taxon>Eukaryota</taxon>
        <taxon>Fungi</taxon>
        <taxon>Fungi incertae sedis</taxon>
        <taxon>Mucoromycota</taxon>
        <taxon>Mortierellomycotina</taxon>
        <taxon>Mortierellomycetes</taxon>
        <taxon>Mortierellales</taxon>
        <taxon>Mortierellaceae</taxon>
        <taxon>Entomortierella</taxon>
    </lineage>
</organism>
<feature type="compositionally biased region" description="Low complexity" evidence="6">
    <location>
        <begin position="261"/>
        <end position="272"/>
    </location>
</feature>
<feature type="domain" description="HECT" evidence="7">
    <location>
        <begin position="808"/>
        <end position="1151"/>
    </location>
</feature>
<dbReference type="Gene3D" id="3.90.1750.10">
    <property type="entry name" value="Hect, E3 ligase catalytic domains"/>
    <property type="match status" value="1"/>
</dbReference>
<proteinExistence type="predicted"/>
<sequence length="1151" mass="129748">MFSPLLSNRRKMNRSQELYMRQSSSPSQRIKKSLSAGEMARSNDPSRMSPSGSPTKTGKMAQEGSFQPPHRLRSFSPTRSSPPSSPASASGVEAKTNSRIHPVLRKDELPLLSPEQNLSNETISLLGDESIGLSGSPALQPIFGTSKDPDSDGLGSPSSADDEHMRSGEYPWKGTQLQEQSMQPERTQYHHAAQTESPTAIQQPHYRPKQQLVTRSSYISEGNKLRRDSTSSFSSEEESVSDRRWMMRSQHLERAPYGGLSSSSSSRRSSMSDTDDAGVALPYLNSALLRQAIATYNSSKPGNDMRSPQLLICKGFKPTAVTSIQPIENGIEHDNPEFRYCHSLRVGDEETLEEDLKVLSVGENEFPNDIVLEYQTVAAGKPIFPEDELRDLDFEDGIDGRDCLRSDPRQERQDYGSLNDGTASPSFSSETGDNYTRHKFESPTQSLISSSACSTEGDSTFLVDSLRSVFSSATALGSSFLMKDREENSELESGSTHGGIDVGGIDLEALRDCYEMMIELKPRTIFAIQVTNSIEMLLARLELEQVAAPGNKNWTEQEMRAIIILLMNPFLFEQPYQESLLRRILQIFTSFSDTLTLIQWLACMDEEGMAQLVTLFKMYLSAHFTPRPVGEMHPAICAVKALRILYEANNISTRREQEKQRRLAIKDARDGKQNVASETASTISFKYFYSGVMEALKFKDEYQIWREGWGKSPSEKQFSYFDYPFLLSPTSKSHILNLDALTQMSAHYEDACVRHALADHAQRLLPDAMTASSREFQKGIRAGSSPYLVLELSRSHLVEETFEQITKKHADLKKPLKVAFVDVGEEGMDQGGVTKEFFQIMVEKVFDSQFGLFKELEESRSWWFEGVLDGSCQVEMTETDTKIRLVEYELVGILVGLALYNGVILGVRFPTVVYRKLLGWEIDLDAFIESFPALGHGLEQMLTWTDGDVYDVFMREFEISYEHLGQVTTLPLKPSGQDIPVTNENREEYVRAYMDHYIHQHIQQEFEAFRKGFEKICGGEALKLLRPEELELLLCGNSDLDMHDLEASSLYDDGYSPNHTLIKEFWEIVHEDMSAEQHKQLLVFVTGSDRVPIRGLKDLMFVIQRNGPDSERLPTALTCFSRLLLPEYSSKEKMKERLVTAIENSNGFGLV</sequence>
<reference evidence="8" key="1">
    <citation type="journal article" date="2020" name="Fungal Divers.">
        <title>Resolving the Mortierellaceae phylogeny through synthesis of multi-gene phylogenetics and phylogenomics.</title>
        <authorList>
            <person name="Vandepol N."/>
            <person name="Liber J."/>
            <person name="Desiro A."/>
            <person name="Na H."/>
            <person name="Kennedy M."/>
            <person name="Barry K."/>
            <person name="Grigoriev I.V."/>
            <person name="Miller A.N."/>
            <person name="O'Donnell K."/>
            <person name="Stajich J.E."/>
            <person name="Bonito G."/>
        </authorList>
    </citation>
    <scope>NUCLEOTIDE SEQUENCE</scope>
    <source>
        <strain evidence="8">NRRL 2769</strain>
    </source>
</reference>
<name>A0A9P6SZF5_9FUNG</name>
<dbReference type="SMART" id="SM00119">
    <property type="entry name" value="HECTc"/>
    <property type="match status" value="1"/>
</dbReference>
<dbReference type="Proteomes" id="UP000703661">
    <property type="component" value="Unassembled WGS sequence"/>
</dbReference>
<gene>
    <name evidence="8" type="ORF">BGZ80_011653</name>
</gene>
<dbReference type="Pfam" id="PF00632">
    <property type="entry name" value="HECT"/>
    <property type="match status" value="1"/>
</dbReference>
<keyword evidence="3" id="KW-0808">Transferase</keyword>
<dbReference type="AlphaFoldDB" id="A0A9P6SZF5"/>
<dbReference type="FunFam" id="3.30.2410.10:FF:000003">
    <property type="entry name" value="probable E3 ubiquitin-protein ligase HERC4 isoform X1"/>
    <property type="match status" value="1"/>
</dbReference>
<dbReference type="EMBL" id="JAAAID010000965">
    <property type="protein sequence ID" value="KAG0012570.1"/>
    <property type="molecule type" value="Genomic_DNA"/>
</dbReference>
<evidence type="ECO:0000313" key="9">
    <source>
        <dbReference type="Proteomes" id="UP000703661"/>
    </source>
</evidence>
<feature type="compositionally biased region" description="Basic and acidic residues" evidence="6">
    <location>
        <begin position="401"/>
        <end position="414"/>
    </location>
</feature>
<evidence type="ECO:0000313" key="8">
    <source>
        <dbReference type="EMBL" id="KAG0012570.1"/>
    </source>
</evidence>
<evidence type="ECO:0000256" key="2">
    <source>
        <dbReference type="ARBA" id="ARBA00012485"/>
    </source>
</evidence>
<feature type="compositionally biased region" description="Polar residues" evidence="6">
    <location>
        <begin position="419"/>
        <end position="434"/>
    </location>
</feature>
<dbReference type="EC" id="2.3.2.26" evidence="2"/>
<feature type="compositionally biased region" description="Basic and acidic residues" evidence="6">
    <location>
        <begin position="240"/>
        <end position="254"/>
    </location>
</feature>
<dbReference type="Gene3D" id="3.30.2410.10">
    <property type="entry name" value="Hect, E3 ligase catalytic domain"/>
    <property type="match status" value="1"/>
</dbReference>
<dbReference type="InterPro" id="IPR035983">
    <property type="entry name" value="Hect_E3_ubiquitin_ligase"/>
</dbReference>
<dbReference type="GO" id="GO:0061630">
    <property type="term" value="F:ubiquitin protein ligase activity"/>
    <property type="evidence" value="ECO:0007669"/>
    <property type="project" value="UniProtKB-EC"/>
</dbReference>
<comment type="caution">
    <text evidence="8">The sequence shown here is derived from an EMBL/GenBank/DDBJ whole genome shotgun (WGS) entry which is preliminary data.</text>
</comment>
<feature type="compositionally biased region" description="Polar residues" evidence="6">
    <location>
        <begin position="211"/>
        <end position="220"/>
    </location>
</feature>
<feature type="compositionally biased region" description="Polar residues" evidence="6">
    <location>
        <begin position="175"/>
        <end position="186"/>
    </location>
</feature>
<dbReference type="PANTHER" id="PTHR45700:SF8">
    <property type="entry name" value="HECT-TYPE E3 UBIQUITIN TRANSFERASE"/>
    <property type="match status" value="1"/>
</dbReference>
<accession>A0A9P6SZF5</accession>
<feature type="active site" description="Glycyl thioester intermediate" evidence="5">
    <location>
        <position position="1119"/>
    </location>
</feature>